<keyword evidence="3" id="KW-0808">Transferase</keyword>
<keyword evidence="5 7" id="KW-0573">Peptidoglycan synthesis</keyword>
<evidence type="ECO:0000256" key="7">
    <source>
        <dbReference type="PROSITE-ProRule" id="PRU01373"/>
    </source>
</evidence>
<dbReference type="PANTHER" id="PTHR36699">
    <property type="entry name" value="LD-TRANSPEPTIDASE"/>
    <property type="match status" value="1"/>
</dbReference>
<dbReference type="GO" id="GO:0016740">
    <property type="term" value="F:transferase activity"/>
    <property type="evidence" value="ECO:0007669"/>
    <property type="project" value="UniProtKB-KW"/>
</dbReference>
<evidence type="ECO:0000259" key="9">
    <source>
        <dbReference type="PROSITE" id="PS52029"/>
    </source>
</evidence>
<dbReference type="GO" id="GO:0008360">
    <property type="term" value="P:regulation of cell shape"/>
    <property type="evidence" value="ECO:0007669"/>
    <property type="project" value="UniProtKB-UniRule"/>
</dbReference>
<dbReference type="EMBL" id="CP012332">
    <property type="protein sequence ID" value="AKU91455.1"/>
    <property type="molecule type" value="Genomic_DNA"/>
</dbReference>
<reference evidence="10 11" key="1">
    <citation type="submission" date="2015-08" db="EMBL/GenBank/DDBJ databases">
        <authorList>
            <person name="Babu N.S."/>
            <person name="Beckwith C.J."/>
            <person name="Beseler K.G."/>
            <person name="Brison A."/>
            <person name="Carone J.V."/>
            <person name="Caskin T.P."/>
            <person name="Diamond M."/>
            <person name="Durham M.E."/>
            <person name="Foxe J.M."/>
            <person name="Go M."/>
            <person name="Henderson B.A."/>
            <person name="Jones I.B."/>
            <person name="McGettigan J.A."/>
            <person name="Micheletti S.J."/>
            <person name="Nasrallah M.E."/>
            <person name="Ortiz D."/>
            <person name="Piller C.R."/>
            <person name="Privatt S.R."/>
            <person name="Schneider S.L."/>
            <person name="Sharp S."/>
            <person name="Smith T.C."/>
            <person name="Stanton J.D."/>
            <person name="Ullery H.E."/>
            <person name="Wilson R.J."/>
            <person name="Serrano M.G."/>
            <person name="Buck G."/>
            <person name="Lee V."/>
            <person name="Wang Y."/>
            <person name="Carvalho R."/>
            <person name="Voegtly L."/>
            <person name="Shi R."/>
            <person name="Duckworth R."/>
            <person name="Johnson A."/>
            <person name="Loviza R."/>
            <person name="Walstead R."/>
            <person name="Shah Z."/>
            <person name="Kiflezghi M."/>
            <person name="Wade K."/>
            <person name="Ball S.L."/>
            <person name="Bradley K.W."/>
            <person name="Asai D.J."/>
            <person name="Bowman C.A."/>
            <person name="Russell D.A."/>
            <person name="Pope W.H."/>
            <person name="Jacobs-Sera D."/>
            <person name="Hendrix R.W."/>
            <person name="Hatfull G.F."/>
        </authorList>
    </citation>
    <scope>NUCLEOTIDE SEQUENCE [LARGE SCALE GENOMIC DNA]</scope>
    <source>
        <strain evidence="10 11">DSM 27710</strain>
    </source>
</reference>
<evidence type="ECO:0000256" key="5">
    <source>
        <dbReference type="ARBA" id="ARBA00022984"/>
    </source>
</evidence>
<evidence type="ECO:0000256" key="3">
    <source>
        <dbReference type="ARBA" id="ARBA00022679"/>
    </source>
</evidence>
<dbReference type="AlphaFoldDB" id="A0A0K1PD58"/>
<dbReference type="CDD" id="cd16913">
    <property type="entry name" value="YkuD_like"/>
    <property type="match status" value="1"/>
</dbReference>
<evidence type="ECO:0000256" key="6">
    <source>
        <dbReference type="ARBA" id="ARBA00023316"/>
    </source>
</evidence>
<dbReference type="KEGG" id="vin:AKJ08_1842"/>
<dbReference type="GO" id="GO:0071555">
    <property type="term" value="P:cell wall organization"/>
    <property type="evidence" value="ECO:0007669"/>
    <property type="project" value="UniProtKB-UniRule"/>
</dbReference>
<dbReference type="InterPro" id="IPR005490">
    <property type="entry name" value="LD_TPept_cat_dom"/>
</dbReference>
<feature type="domain" description="L,D-TPase catalytic" evidence="9">
    <location>
        <begin position="1"/>
        <end position="112"/>
    </location>
</feature>
<dbReference type="Pfam" id="PF03734">
    <property type="entry name" value="YkuD"/>
    <property type="match status" value="1"/>
</dbReference>
<keyword evidence="6 7" id="KW-0961">Cell wall biogenesis/degradation</keyword>
<dbReference type="PROSITE" id="PS52029">
    <property type="entry name" value="LD_TPASE"/>
    <property type="match status" value="1"/>
</dbReference>
<evidence type="ECO:0000256" key="8">
    <source>
        <dbReference type="SAM" id="MobiDB-lite"/>
    </source>
</evidence>
<keyword evidence="11" id="KW-1185">Reference proteome</keyword>
<dbReference type="Gene3D" id="2.40.440.10">
    <property type="entry name" value="L,D-transpeptidase catalytic domain-like"/>
    <property type="match status" value="1"/>
</dbReference>
<evidence type="ECO:0000313" key="10">
    <source>
        <dbReference type="EMBL" id="AKU91455.1"/>
    </source>
</evidence>
<comment type="pathway">
    <text evidence="1 7">Cell wall biogenesis; peptidoglycan biosynthesis.</text>
</comment>
<evidence type="ECO:0000256" key="1">
    <source>
        <dbReference type="ARBA" id="ARBA00004752"/>
    </source>
</evidence>
<comment type="similarity">
    <text evidence="2">Belongs to the YkuD family.</text>
</comment>
<gene>
    <name evidence="10" type="ORF">AKJ08_1842</name>
</gene>
<dbReference type="Proteomes" id="UP000055590">
    <property type="component" value="Chromosome"/>
</dbReference>
<evidence type="ECO:0000256" key="2">
    <source>
        <dbReference type="ARBA" id="ARBA00005992"/>
    </source>
</evidence>
<protein>
    <recommendedName>
        <fullName evidence="9">L,D-TPase catalytic domain-containing protein</fullName>
    </recommendedName>
</protein>
<feature type="active site" description="Proton donor/acceptor" evidence="7">
    <location>
        <position position="63"/>
    </location>
</feature>
<proteinExistence type="inferred from homology"/>
<keyword evidence="4 7" id="KW-0133">Cell shape</keyword>
<dbReference type="STRING" id="1391653.AKJ08_1842"/>
<dbReference type="GO" id="GO:0009252">
    <property type="term" value="P:peptidoglycan biosynthetic process"/>
    <property type="evidence" value="ECO:0007669"/>
    <property type="project" value="UniProtKB-UniPathway"/>
</dbReference>
<evidence type="ECO:0000256" key="4">
    <source>
        <dbReference type="ARBA" id="ARBA00022960"/>
    </source>
</evidence>
<feature type="active site" description="Nucleophile" evidence="7">
    <location>
        <position position="85"/>
    </location>
</feature>
<dbReference type="InterPro" id="IPR038063">
    <property type="entry name" value="Transpep_catalytic_dom"/>
</dbReference>
<feature type="region of interest" description="Disordered" evidence="8">
    <location>
        <begin position="1"/>
        <end position="30"/>
    </location>
</feature>
<sequence>MYAVAIGRGGTGKTAEGDRKTPLGDYPLGLPRPSRKFRTFIPIGYPTERQAREGLTGSDVGIHGPSRPFAWLGSSNLWIDWTLGCIALGRDADIDTLAEWVLREQPIAVRIR</sequence>
<dbReference type="UniPathway" id="UPA00219"/>
<accession>A0A0K1PD58</accession>
<organism evidence="10 11">
    <name type="scientific">Vulgatibacter incomptus</name>
    <dbReference type="NCBI Taxonomy" id="1391653"/>
    <lineage>
        <taxon>Bacteria</taxon>
        <taxon>Pseudomonadati</taxon>
        <taxon>Myxococcota</taxon>
        <taxon>Myxococcia</taxon>
        <taxon>Myxococcales</taxon>
        <taxon>Cystobacterineae</taxon>
        <taxon>Vulgatibacteraceae</taxon>
        <taxon>Vulgatibacter</taxon>
    </lineage>
</organism>
<dbReference type="SUPFAM" id="SSF141523">
    <property type="entry name" value="L,D-transpeptidase catalytic domain-like"/>
    <property type="match status" value="1"/>
</dbReference>
<evidence type="ECO:0000313" key="11">
    <source>
        <dbReference type="Proteomes" id="UP000055590"/>
    </source>
</evidence>
<name>A0A0K1PD58_9BACT</name>
<dbReference type="GO" id="GO:0004180">
    <property type="term" value="F:carboxypeptidase activity"/>
    <property type="evidence" value="ECO:0007669"/>
    <property type="project" value="UniProtKB-ARBA"/>
</dbReference>
<dbReference type="PANTHER" id="PTHR36699:SF1">
    <property type="entry name" value="L,D-TRANSPEPTIDASE YAFK-RELATED"/>
    <property type="match status" value="1"/>
</dbReference>